<comment type="caution">
    <text evidence="1">The sequence shown here is derived from an EMBL/GenBank/DDBJ whole genome shotgun (WGS) entry which is preliminary data.</text>
</comment>
<evidence type="ECO:0000313" key="1">
    <source>
        <dbReference type="EMBL" id="KAG5580843.1"/>
    </source>
</evidence>
<gene>
    <name evidence="1" type="ORF">H5410_051470</name>
</gene>
<dbReference type="Proteomes" id="UP000824120">
    <property type="component" value="Chromosome 10"/>
</dbReference>
<protein>
    <submittedName>
        <fullName evidence="1">Uncharacterized protein</fullName>
    </submittedName>
</protein>
<organism evidence="1 2">
    <name type="scientific">Solanum commersonii</name>
    <name type="common">Commerson's wild potato</name>
    <name type="synonym">Commerson's nightshade</name>
    <dbReference type="NCBI Taxonomy" id="4109"/>
    <lineage>
        <taxon>Eukaryota</taxon>
        <taxon>Viridiplantae</taxon>
        <taxon>Streptophyta</taxon>
        <taxon>Embryophyta</taxon>
        <taxon>Tracheophyta</taxon>
        <taxon>Spermatophyta</taxon>
        <taxon>Magnoliopsida</taxon>
        <taxon>eudicotyledons</taxon>
        <taxon>Gunneridae</taxon>
        <taxon>Pentapetalae</taxon>
        <taxon>asterids</taxon>
        <taxon>lamiids</taxon>
        <taxon>Solanales</taxon>
        <taxon>Solanaceae</taxon>
        <taxon>Solanoideae</taxon>
        <taxon>Solaneae</taxon>
        <taxon>Solanum</taxon>
    </lineage>
</organism>
<keyword evidence="2" id="KW-1185">Reference proteome</keyword>
<accession>A0A9J5WYH7</accession>
<proteinExistence type="predicted"/>
<name>A0A9J5WYH7_SOLCO</name>
<reference evidence="1 2" key="1">
    <citation type="submission" date="2020-09" db="EMBL/GenBank/DDBJ databases">
        <title>De no assembly of potato wild relative species, Solanum commersonii.</title>
        <authorList>
            <person name="Cho K."/>
        </authorList>
    </citation>
    <scope>NUCLEOTIDE SEQUENCE [LARGE SCALE GENOMIC DNA]</scope>
    <source>
        <strain evidence="1">LZ3.2</strain>
        <tissue evidence="1">Leaf</tissue>
    </source>
</reference>
<dbReference type="EMBL" id="JACXVP010000010">
    <property type="protein sequence ID" value="KAG5580843.1"/>
    <property type="molecule type" value="Genomic_DNA"/>
</dbReference>
<sequence>MQEITNDLFQFKGVKRIWMKSRWILSLLKRKNNLQRALKTRIYFKRIIDRILKGYVNKEDRQRLS</sequence>
<evidence type="ECO:0000313" key="2">
    <source>
        <dbReference type="Proteomes" id="UP000824120"/>
    </source>
</evidence>
<dbReference type="AlphaFoldDB" id="A0A9J5WYH7"/>